<proteinExistence type="predicted"/>
<accession>A0A7C9CVY1</accession>
<sequence length="127" mass="14527">MSTPTIEDQYSKCAGQYQCTTLKKTAYFKHHHKKMLDCNSNNLSDIESNRHSNPEFHDIQKGGWGEGSSIFQLHNPQSHFKHNTVDGTSPSLTIQGRTKQQQILKFHTNQVKCVQVIFNLVSDNYTC</sequence>
<name>A0A7C9CVY1_OPUST</name>
<protein>
    <submittedName>
        <fullName evidence="1">Uncharacterized protein</fullName>
    </submittedName>
</protein>
<reference evidence="1" key="2">
    <citation type="submission" date="2020-07" db="EMBL/GenBank/DDBJ databases">
        <authorList>
            <person name="Vera ALvarez R."/>
            <person name="Arias-Moreno D.M."/>
            <person name="Jimenez-Jacinto V."/>
            <person name="Jimenez-Bremont J.F."/>
            <person name="Swaminathan K."/>
            <person name="Moose S.P."/>
            <person name="Guerrero-Gonzalez M.L."/>
            <person name="Marino-Ramirez L."/>
            <person name="Landsman D."/>
            <person name="Rodriguez-Kessler M."/>
            <person name="Delgado-Sanchez P."/>
        </authorList>
    </citation>
    <scope>NUCLEOTIDE SEQUENCE</scope>
    <source>
        <tissue evidence="1">Cladode</tissue>
    </source>
</reference>
<organism evidence="1">
    <name type="scientific">Opuntia streptacantha</name>
    <name type="common">Prickly pear cactus</name>
    <name type="synonym">Opuntia cardona</name>
    <dbReference type="NCBI Taxonomy" id="393608"/>
    <lineage>
        <taxon>Eukaryota</taxon>
        <taxon>Viridiplantae</taxon>
        <taxon>Streptophyta</taxon>
        <taxon>Embryophyta</taxon>
        <taxon>Tracheophyta</taxon>
        <taxon>Spermatophyta</taxon>
        <taxon>Magnoliopsida</taxon>
        <taxon>eudicotyledons</taxon>
        <taxon>Gunneridae</taxon>
        <taxon>Pentapetalae</taxon>
        <taxon>Caryophyllales</taxon>
        <taxon>Cactineae</taxon>
        <taxon>Cactaceae</taxon>
        <taxon>Opuntioideae</taxon>
        <taxon>Opuntia</taxon>
    </lineage>
</organism>
<dbReference type="EMBL" id="GISG01049230">
    <property type="protein sequence ID" value="MBA4624864.1"/>
    <property type="molecule type" value="Transcribed_RNA"/>
</dbReference>
<dbReference type="AlphaFoldDB" id="A0A7C9CVY1"/>
<evidence type="ECO:0000313" key="1">
    <source>
        <dbReference type="EMBL" id="MBA4624864.1"/>
    </source>
</evidence>
<reference evidence="1" key="1">
    <citation type="journal article" date="2013" name="J. Plant Res.">
        <title>Effect of fungi and light on seed germination of three Opuntia species from semiarid lands of central Mexico.</title>
        <authorList>
            <person name="Delgado-Sanchez P."/>
            <person name="Jimenez-Bremont J.F."/>
            <person name="Guerrero-Gonzalez Mde L."/>
            <person name="Flores J."/>
        </authorList>
    </citation>
    <scope>NUCLEOTIDE SEQUENCE</scope>
    <source>
        <tissue evidence="1">Cladode</tissue>
    </source>
</reference>